<dbReference type="GO" id="GO:0019843">
    <property type="term" value="F:rRNA binding"/>
    <property type="evidence" value="ECO:0007669"/>
    <property type="project" value="UniProtKB-UniRule"/>
</dbReference>
<proteinExistence type="inferred from homology"/>
<evidence type="ECO:0000313" key="11">
    <source>
        <dbReference type="EMBL" id="OGM77063.1"/>
    </source>
</evidence>
<dbReference type="Gene3D" id="3.30.1140.32">
    <property type="entry name" value="Ribosomal protein S3, C-terminal domain"/>
    <property type="match status" value="1"/>
</dbReference>
<dbReference type="InterPro" id="IPR015946">
    <property type="entry name" value="KH_dom-like_a/b"/>
</dbReference>
<feature type="domain" description="KH type-2" evidence="10">
    <location>
        <begin position="39"/>
        <end position="115"/>
    </location>
</feature>
<dbReference type="SUPFAM" id="SSF54821">
    <property type="entry name" value="Ribosomal protein S3 C-terminal domain"/>
    <property type="match status" value="1"/>
</dbReference>
<dbReference type="Pfam" id="PF00189">
    <property type="entry name" value="Ribosomal_S3_C"/>
    <property type="match status" value="1"/>
</dbReference>
<dbReference type="PROSITE" id="PS50823">
    <property type="entry name" value="KH_TYPE_2"/>
    <property type="match status" value="1"/>
</dbReference>
<dbReference type="GO" id="GO:0006412">
    <property type="term" value="P:translation"/>
    <property type="evidence" value="ECO:0007669"/>
    <property type="project" value="UniProtKB-UniRule"/>
</dbReference>
<dbReference type="PROSITE" id="PS00548">
    <property type="entry name" value="RIBOSOMAL_S3"/>
    <property type="match status" value="1"/>
</dbReference>
<dbReference type="HAMAP" id="MF_01309_B">
    <property type="entry name" value="Ribosomal_uS3_B"/>
    <property type="match status" value="1"/>
</dbReference>
<dbReference type="FunFam" id="3.30.300.20:FF:000001">
    <property type="entry name" value="30S ribosomal protein S3"/>
    <property type="match status" value="1"/>
</dbReference>
<dbReference type="GO" id="GO:0022627">
    <property type="term" value="C:cytosolic small ribosomal subunit"/>
    <property type="evidence" value="ECO:0007669"/>
    <property type="project" value="TreeGrafter"/>
</dbReference>
<evidence type="ECO:0000256" key="3">
    <source>
        <dbReference type="ARBA" id="ARBA00022884"/>
    </source>
</evidence>
<dbReference type="EMBL" id="MGHU01000034">
    <property type="protein sequence ID" value="OGM77063.1"/>
    <property type="molecule type" value="Genomic_DNA"/>
</dbReference>
<evidence type="ECO:0000313" key="12">
    <source>
        <dbReference type="Proteomes" id="UP000179241"/>
    </source>
</evidence>
<dbReference type="InterPro" id="IPR057258">
    <property type="entry name" value="Ribosomal_uS3"/>
</dbReference>
<dbReference type="Proteomes" id="UP000179241">
    <property type="component" value="Unassembled WGS sequence"/>
</dbReference>
<keyword evidence="4 8" id="KW-0689">Ribosomal protein</keyword>
<comment type="subunit">
    <text evidence="8">Part of the 30S ribosomal subunit. Forms a tight complex with proteins S10 and S14.</text>
</comment>
<dbReference type="NCBIfam" id="TIGR01009">
    <property type="entry name" value="rpsC_bact"/>
    <property type="match status" value="1"/>
</dbReference>
<evidence type="ECO:0000256" key="2">
    <source>
        <dbReference type="ARBA" id="ARBA00022730"/>
    </source>
</evidence>
<evidence type="ECO:0000256" key="5">
    <source>
        <dbReference type="ARBA" id="ARBA00023274"/>
    </source>
</evidence>
<dbReference type="PANTHER" id="PTHR11760:SF19">
    <property type="entry name" value="SMALL RIBOSOMAL SUBUNIT PROTEIN US3C"/>
    <property type="match status" value="1"/>
</dbReference>
<dbReference type="AlphaFoldDB" id="A0A1F8CL27"/>
<dbReference type="SUPFAM" id="SSF54814">
    <property type="entry name" value="Prokaryotic type KH domain (KH-domain type II)"/>
    <property type="match status" value="1"/>
</dbReference>
<evidence type="ECO:0000256" key="1">
    <source>
        <dbReference type="ARBA" id="ARBA00010761"/>
    </source>
</evidence>
<organism evidence="11 12">
    <name type="scientific">Candidatus Woesebacteria bacterium RIFOXYA1_FULL_43_9</name>
    <dbReference type="NCBI Taxonomy" id="1802534"/>
    <lineage>
        <taxon>Bacteria</taxon>
        <taxon>Candidatus Woeseibacteriota</taxon>
    </lineage>
</organism>
<evidence type="ECO:0000256" key="7">
    <source>
        <dbReference type="ARBA" id="ARBA00035257"/>
    </source>
</evidence>
<dbReference type="Gene3D" id="3.30.300.20">
    <property type="match status" value="1"/>
</dbReference>
<dbReference type="Pfam" id="PF07650">
    <property type="entry name" value="KH_2"/>
    <property type="match status" value="1"/>
</dbReference>
<evidence type="ECO:0000259" key="10">
    <source>
        <dbReference type="PROSITE" id="PS50823"/>
    </source>
</evidence>
<keyword evidence="5 8" id="KW-0687">Ribonucleoprotein</keyword>
<dbReference type="PANTHER" id="PTHR11760">
    <property type="entry name" value="30S/40S RIBOSOMAL PROTEIN S3"/>
    <property type="match status" value="1"/>
</dbReference>
<dbReference type="InterPro" id="IPR009019">
    <property type="entry name" value="KH_sf_prok-type"/>
</dbReference>
<comment type="caution">
    <text evidence="11">The sequence shown here is derived from an EMBL/GenBank/DDBJ whole genome shotgun (WGS) entry which is preliminary data.</text>
</comment>
<dbReference type="InterPro" id="IPR005704">
    <property type="entry name" value="Ribosomal_uS3_bac-typ"/>
</dbReference>
<comment type="function">
    <text evidence="6 8">Binds the lower part of the 30S subunit head. Binds mRNA in the 70S ribosome, positioning it for translation.</text>
</comment>
<gene>
    <name evidence="8" type="primary">rpsC</name>
    <name evidence="11" type="ORF">A2188_01075</name>
</gene>
<evidence type="ECO:0000256" key="6">
    <source>
        <dbReference type="ARBA" id="ARBA00024998"/>
    </source>
</evidence>
<keyword evidence="3 8" id="KW-0694">RNA-binding</keyword>
<dbReference type="InterPro" id="IPR001351">
    <property type="entry name" value="Ribosomal_uS3_C"/>
</dbReference>
<protein>
    <recommendedName>
        <fullName evidence="7 8">Small ribosomal subunit protein uS3</fullName>
    </recommendedName>
</protein>
<dbReference type="GO" id="GO:0003735">
    <property type="term" value="F:structural constituent of ribosome"/>
    <property type="evidence" value="ECO:0007669"/>
    <property type="project" value="InterPro"/>
</dbReference>
<dbReference type="InterPro" id="IPR004044">
    <property type="entry name" value="KH_dom_type_2"/>
</dbReference>
<dbReference type="GO" id="GO:0003729">
    <property type="term" value="F:mRNA binding"/>
    <property type="evidence" value="ECO:0007669"/>
    <property type="project" value="UniProtKB-UniRule"/>
</dbReference>
<evidence type="ECO:0000256" key="4">
    <source>
        <dbReference type="ARBA" id="ARBA00022980"/>
    </source>
</evidence>
<keyword evidence="2 8" id="KW-0699">rRNA-binding</keyword>
<reference evidence="11 12" key="1">
    <citation type="journal article" date="2016" name="Nat. Commun.">
        <title>Thousands of microbial genomes shed light on interconnected biogeochemical processes in an aquifer system.</title>
        <authorList>
            <person name="Anantharaman K."/>
            <person name="Brown C.T."/>
            <person name="Hug L.A."/>
            <person name="Sharon I."/>
            <person name="Castelle C.J."/>
            <person name="Probst A.J."/>
            <person name="Thomas B.C."/>
            <person name="Singh A."/>
            <person name="Wilkins M.J."/>
            <person name="Karaoz U."/>
            <person name="Brodie E.L."/>
            <person name="Williams K.H."/>
            <person name="Hubbard S.S."/>
            <person name="Banfield J.F."/>
        </authorList>
    </citation>
    <scope>NUCLEOTIDE SEQUENCE [LARGE SCALE GENOMIC DNA]</scope>
</reference>
<dbReference type="CDD" id="cd02412">
    <property type="entry name" value="KH-II_30S_S3"/>
    <property type="match status" value="1"/>
</dbReference>
<evidence type="ECO:0000256" key="8">
    <source>
        <dbReference type="HAMAP-Rule" id="MF_01309"/>
    </source>
</evidence>
<dbReference type="InterPro" id="IPR018280">
    <property type="entry name" value="Ribosomal_uS3_CS"/>
</dbReference>
<accession>A0A1F8CL27</accession>
<dbReference type="InterPro" id="IPR036419">
    <property type="entry name" value="Ribosomal_S3_C_sf"/>
</dbReference>
<sequence>MGQKVNPTGFRTGYFLPWRSRWFAERGLFKENFLEDIKIRRVISQKLAMAGLESIDIERLPKMIKIIISVSRPGLVIGRGGSGLEDLKKQVVLAIWAKKAGKLGIKVDFQINEIKSPDTSAKIILDRVIMDLEKRIPQRRVVTKVMERAIQSGAQGIKIVLAGRIGGAEISRVEKYHMGSVPTQTLRETIDYAEAPASLKRGYVGVKVYVHKKKE</sequence>
<name>A0A1F8CL27_9BACT</name>
<evidence type="ECO:0000256" key="9">
    <source>
        <dbReference type="RuleBase" id="RU003624"/>
    </source>
</evidence>
<comment type="similarity">
    <text evidence="1 8 9">Belongs to the universal ribosomal protein uS3 family.</text>
</comment>